<reference evidence="1 2" key="1">
    <citation type="journal article" date="2011" name="BMC Genomics">
        <title>Genome-wide analysis of the role of GlnR in Streptomyces venezuelae provides new insights into global nitrogen regulation in actinomycetes.</title>
        <authorList>
            <person name="Pullan S.T."/>
            <person name="Bibb M.J."/>
            <person name="Merrick M."/>
        </authorList>
    </citation>
    <scope>NUCLEOTIDE SEQUENCE [LARGE SCALE GENOMIC DNA]</scope>
    <source>
        <strain evidence="1">ATCC 10712</strain>
    </source>
</reference>
<dbReference type="Proteomes" id="UP000006854">
    <property type="component" value="Chromosome"/>
</dbReference>
<dbReference type="eggNOG" id="ENOG502ZH2D">
    <property type="taxonomic scope" value="Bacteria"/>
</dbReference>
<dbReference type="OrthoDB" id="4194220at2"/>
<gene>
    <name evidence="1" type="ordered locus">SVEN_0093</name>
</gene>
<dbReference type="HOGENOM" id="CLU_1133123_0_0_11"/>
<keyword evidence="2" id="KW-1185">Reference proteome</keyword>
<dbReference type="STRING" id="953739.SVEN_0093"/>
<name>F2R4A4_STRVP</name>
<dbReference type="EMBL" id="FR845719">
    <property type="protein sequence ID" value="CCA53381.1"/>
    <property type="molecule type" value="Genomic_DNA"/>
</dbReference>
<dbReference type="AlphaFoldDB" id="F2R4A4"/>
<dbReference type="KEGG" id="sve:SVEN_0093"/>
<organism evidence="1 2">
    <name type="scientific">Streptomyces venezuelae (strain ATCC 10712 / CBS 650.69 / DSM 40230 / JCM 4526 / NBRC 13096 / PD 04745)</name>
    <dbReference type="NCBI Taxonomy" id="953739"/>
    <lineage>
        <taxon>Bacteria</taxon>
        <taxon>Bacillati</taxon>
        <taxon>Actinomycetota</taxon>
        <taxon>Actinomycetes</taxon>
        <taxon>Kitasatosporales</taxon>
        <taxon>Streptomycetaceae</taxon>
        <taxon>Streptomyces</taxon>
    </lineage>
</organism>
<protein>
    <submittedName>
        <fullName evidence="1">Uncharacterized protein</fullName>
    </submittedName>
</protein>
<evidence type="ECO:0000313" key="1">
    <source>
        <dbReference type="EMBL" id="CCA53381.1"/>
    </source>
</evidence>
<dbReference type="GeneID" id="51860701"/>
<dbReference type="PATRIC" id="fig|953739.5.peg.3530"/>
<sequence>MLLPSLPRTPLRSSEQPTIHTPFGPLAFVTTIGNTTLPLRPDEQFQLPGDRTVSRWVTPGARVELLLTPHDPALDPEHWGPLTGCRAVVWRIDALTPLERVRFSAGLPEGTGGGYDGGQALAAITVEDETTRLTVGGSDEEAICQAADAGEVPRRWTALIDEVHDHSFSTWGVDYGDYHGMSWTLPPLEAGDHCELPVVAAWAPAADESANTWYAVMPSPTALLTQAAAAADTALGRENGRARRT</sequence>
<dbReference type="RefSeq" id="WP_015031301.1">
    <property type="nucleotide sequence ID" value="NC_018750.1"/>
</dbReference>
<evidence type="ECO:0000313" key="2">
    <source>
        <dbReference type="Proteomes" id="UP000006854"/>
    </source>
</evidence>
<accession>F2R4A4</accession>
<proteinExistence type="predicted"/>